<dbReference type="GO" id="GO:0043200">
    <property type="term" value="P:response to amino acid"/>
    <property type="evidence" value="ECO:0007669"/>
    <property type="project" value="TreeGrafter"/>
</dbReference>
<dbReference type="GO" id="GO:0043565">
    <property type="term" value="F:sequence-specific DNA binding"/>
    <property type="evidence" value="ECO:0007669"/>
    <property type="project" value="InterPro"/>
</dbReference>
<evidence type="ECO:0000313" key="6">
    <source>
        <dbReference type="Proteomes" id="UP000033774"/>
    </source>
</evidence>
<dbReference type="Gene3D" id="3.30.70.920">
    <property type="match status" value="1"/>
</dbReference>
<dbReference type="InterPro" id="IPR036390">
    <property type="entry name" value="WH_DNA-bd_sf"/>
</dbReference>
<comment type="caution">
    <text evidence="5">The sequence shown here is derived from an EMBL/GenBank/DDBJ whole genome shotgun (WGS) entry which is preliminary data.</text>
</comment>
<keyword evidence="2" id="KW-0238">DNA-binding</keyword>
<dbReference type="Pfam" id="PF01037">
    <property type="entry name" value="AsnC_trans_reg"/>
    <property type="match status" value="1"/>
</dbReference>
<dbReference type="InterPro" id="IPR019887">
    <property type="entry name" value="Tscrpt_reg_AsnC/Lrp_C"/>
</dbReference>
<dbReference type="PANTHER" id="PTHR30154">
    <property type="entry name" value="LEUCINE-RESPONSIVE REGULATORY PROTEIN"/>
    <property type="match status" value="1"/>
</dbReference>
<feature type="domain" description="HTH asnC-type" evidence="4">
    <location>
        <begin position="1"/>
        <end position="61"/>
    </location>
</feature>
<dbReference type="PRINTS" id="PR00033">
    <property type="entry name" value="HTHASNC"/>
</dbReference>
<dbReference type="SUPFAM" id="SSF46785">
    <property type="entry name" value="Winged helix' DNA-binding domain"/>
    <property type="match status" value="1"/>
</dbReference>
<evidence type="ECO:0000256" key="1">
    <source>
        <dbReference type="ARBA" id="ARBA00023015"/>
    </source>
</evidence>
<dbReference type="SUPFAM" id="SSF54909">
    <property type="entry name" value="Dimeric alpha+beta barrel"/>
    <property type="match status" value="1"/>
</dbReference>
<dbReference type="OrthoDB" id="9813313at2"/>
<dbReference type="Pfam" id="PF13404">
    <property type="entry name" value="HTH_AsnC-type"/>
    <property type="match status" value="1"/>
</dbReference>
<dbReference type="PROSITE" id="PS50956">
    <property type="entry name" value="HTH_ASNC_2"/>
    <property type="match status" value="1"/>
</dbReference>
<evidence type="ECO:0000256" key="2">
    <source>
        <dbReference type="ARBA" id="ARBA00023125"/>
    </source>
</evidence>
<name>A0A0F3IWR1_9PROT</name>
<dbReference type="InterPro" id="IPR011008">
    <property type="entry name" value="Dimeric_a/b-barrel"/>
</dbReference>
<dbReference type="InterPro" id="IPR019888">
    <property type="entry name" value="Tscrpt_reg_AsnC-like"/>
</dbReference>
<reference evidence="5 6" key="1">
    <citation type="submission" date="2015-03" db="EMBL/GenBank/DDBJ databases">
        <title>Draft genome sequence of Elstera litoralis.</title>
        <authorList>
            <person name="Rahalkar M.C."/>
            <person name="Dhakephalkar P.K."/>
            <person name="Pore S.D."/>
            <person name="Arora P."/>
            <person name="Kapse N.G."/>
            <person name="Pandit P.S."/>
        </authorList>
    </citation>
    <scope>NUCLEOTIDE SEQUENCE [LARGE SCALE GENOMIC DNA]</scope>
    <source>
        <strain evidence="5 6">Dia-1</strain>
    </source>
</reference>
<dbReference type="Gene3D" id="1.10.10.10">
    <property type="entry name" value="Winged helix-like DNA-binding domain superfamily/Winged helix DNA-binding domain"/>
    <property type="match status" value="1"/>
</dbReference>
<sequence length="153" mass="16623">MDEIDRTLISLLQQEGRLPQSLLAAETGLSQSAVHERLRRLTASGAIKIVGVADPQAVDLTLLAFVFVGLDRPERDDGFRQAMSAEPAVLECHHITGDWSYLLKIRAATVAGLEAVLTERIKRQPGVVRSHTMLALSTAKETHSLPILPAPKA</sequence>
<keyword evidence="6" id="KW-1185">Reference proteome</keyword>
<dbReference type="PANTHER" id="PTHR30154:SF34">
    <property type="entry name" value="TRANSCRIPTIONAL REGULATOR AZLB"/>
    <property type="match status" value="1"/>
</dbReference>
<dbReference type="SMART" id="SM00344">
    <property type="entry name" value="HTH_ASNC"/>
    <property type="match status" value="1"/>
</dbReference>
<evidence type="ECO:0000259" key="4">
    <source>
        <dbReference type="PROSITE" id="PS50956"/>
    </source>
</evidence>
<dbReference type="Proteomes" id="UP000033774">
    <property type="component" value="Unassembled WGS sequence"/>
</dbReference>
<dbReference type="EMBL" id="LAJY01000013">
    <property type="protein sequence ID" value="KJV11057.1"/>
    <property type="molecule type" value="Genomic_DNA"/>
</dbReference>
<proteinExistence type="predicted"/>
<keyword evidence="3" id="KW-0804">Transcription</keyword>
<gene>
    <name evidence="5" type="ORF">VZ95_00855</name>
</gene>
<organism evidence="5 6">
    <name type="scientific">Elstera litoralis</name>
    <dbReference type="NCBI Taxonomy" id="552518"/>
    <lineage>
        <taxon>Bacteria</taxon>
        <taxon>Pseudomonadati</taxon>
        <taxon>Pseudomonadota</taxon>
        <taxon>Alphaproteobacteria</taxon>
        <taxon>Rhodospirillales</taxon>
        <taxon>Rhodospirillaceae</taxon>
        <taxon>Elstera</taxon>
    </lineage>
</organism>
<dbReference type="InterPro" id="IPR036388">
    <property type="entry name" value="WH-like_DNA-bd_sf"/>
</dbReference>
<dbReference type="InterPro" id="IPR000485">
    <property type="entry name" value="AsnC-type_HTH_dom"/>
</dbReference>
<dbReference type="AlphaFoldDB" id="A0A0F3IWR1"/>
<keyword evidence="1" id="KW-0805">Transcription regulation</keyword>
<evidence type="ECO:0000256" key="3">
    <source>
        <dbReference type="ARBA" id="ARBA00023163"/>
    </source>
</evidence>
<protein>
    <recommendedName>
        <fullName evidence="4">HTH asnC-type domain-containing protein</fullName>
    </recommendedName>
</protein>
<evidence type="ECO:0000313" key="5">
    <source>
        <dbReference type="EMBL" id="KJV11057.1"/>
    </source>
</evidence>
<accession>A0A0F3IWR1</accession>
<dbReference type="RefSeq" id="WP_045774199.1">
    <property type="nucleotide sequence ID" value="NZ_LAJY01000013.1"/>
</dbReference>
<dbReference type="GO" id="GO:0005829">
    <property type="term" value="C:cytosol"/>
    <property type="evidence" value="ECO:0007669"/>
    <property type="project" value="TreeGrafter"/>
</dbReference>